<dbReference type="PANTHER" id="PTHR43798:SF33">
    <property type="entry name" value="HYDROLASE, PUTATIVE (AFU_ORTHOLOGUE AFUA_2G14860)-RELATED"/>
    <property type="match status" value="1"/>
</dbReference>
<evidence type="ECO:0000313" key="2">
    <source>
        <dbReference type="EMBL" id="SFW18951.1"/>
    </source>
</evidence>
<reference evidence="2 4" key="1">
    <citation type="submission" date="2016-11" db="EMBL/GenBank/DDBJ databases">
        <authorList>
            <person name="Jaros S."/>
            <person name="Januszkiewicz K."/>
            <person name="Wedrychowicz H."/>
        </authorList>
    </citation>
    <scope>NUCLEOTIDE SEQUENCE [LARGE SCALE GENOMIC DNA]</scope>
    <source>
        <strain evidence="2 4">DSM 784</strain>
    </source>
</reference>
<dbReference type="RefSeq" id="WP_072357086.1">
    <property type="nucleotide sequence ID" value="NZ_CBHWAX010000028.1"/>
</dbReference>
<sequence length="242" mass="27136">MKQNMILLHGLFGQLSNWDSVLAQFGEDYDIYVPSLPVYDTPKEEPLLFLLDYVEKYIAANKLQNIILVGNSLGGHIAVLYAARHPHQVKHLVLTGSSGLYENTNMGSFPKRSTAAYIQARVEYTFHDPAVATEALVAQVLTITKDTQKCLGVLRVAKSAQRHYVADLLPLITAPTLLIWGREDRITPLQVAKEFENMIPDARLVVINDCGHAPMMEKPDDFNFALQQYLNYAITIVLSKTH</sequence>
<evidence type="ECO:0000259" key="1">
    <source>
        <dbReference type="Pfam" id="PF12697"/>
    </source>
</evidence>
<feature type="domain" description="AB hydrolase-1" evidence="1">
    <location>
        <begin position="6"/>
        <end position="222"/>
    </location>
</feature>
<dbReference type="EMBL" id="CP140154">
    <property type="protein sequence ID" value="WQG89790.1"/>
    <property type="molecule type" value="Genomic_DNA"/>
</dbReference>
<dbReference type="InterPro" id="IPR029058">
    <property type="entry name" value="AB_hydrolase_fold"/>
</dbReference>
<accession>A0A1K1M794</accession>
<dbReference type="OrthoDB" id="9780932at2"/>
<dbReference type="PANTHER" id="PTHR43798">
    <property type="entry name" value="MONOACYLGLYCEROL LIPASE"/>
    <property type="match status" value="1"/>
</dbReference>
<keyword evidence="5" id="KW-1185">Reference proteome</keyword>
<dbReference type="SUPFAM" id="SSF53474">
    <property type="entry name" value="alpha/beta-Hydrolases"/>
    <property type="match status" value="1"/>
</dbReference>
<dbReference type="EMBL" id="FPIZ01000001">
    <property type="protein sequence ID" value="SFW18951.1"/>
    <property type="molecule type" value="Genomic_DNA"/>
</dbReference>
<dbReference type="AlphaFoldDB" id="A0A1K1M794"/>
<gene>
    <name evidence="2" type="ORF">SAMN05661012_00497</name>
    <name evidence="3" type="ORF">SR876_33195</name>
</gene>
<proteinExistence type="predicted"/>
<evidence type="ECO:0000313" key="5">
    <source>
        <dbReference type="Proteomes" id="UP001326715"/>
    </source>
</evidence>
<name>A0A1K1M794_9BACT</name>
<organism evidence="2 4">
    <name type="scientific">Chitinophaga sancti</name>
    <dbReference type="NCBI Taxonomy" id="1004"/>
    <lineage>
        <taxon>Bacteria</taxon>
        <taxon>Pseudomonadati</taxon>
        <taxon>Bacteroidota</taxon>
        <taxon>Chitinophagia</taxon>
        <taxon>Chitinophagales</taxon>
        <taxon>Chitinophagaceae</taxon>
        <taxon>Chitinophaga</taxon>
    </lineage>
</organism>
<evidence type="ECO:0000313" key="3">
    <source>
        <dbReference type="EMBL" id="WQG89790.1"/>
    </source>
</evidence>
<dbReference type="InterPro" id="IPR000073">
    <property type="entry name" value="AB_hydrolase_1"/>
</dbReference>
<dbReference type="Proteomes" id="UP001326715">
    <property type="component" value="Chromosome"/>
</dbReference>
<dbReference type="Proteomes" id="UP000183788">
    <property type="component" value="Unassembled WGS sequence"/>
</dbReference>
<dbReference type="Gene3D" id="3.40.50.1820">
    <property type="entry name" value="alpha/beta hydrolase"/>
    <property type="match status" value="1"/>
</dbReference>
<dbReference type="PRINTS" id="PR00111">
    <property type="entry name" value="ABHYDROLASE"/>
</dbReference>
<reference evidence="3 5" key="2">
    <citation type="submission" date="2023-11" db="EMBL/GenBank/DDBJ databases">
        <title>MicrobeMod: A computational toolkit for identifying prokaryotic methylation and restriction-modification with nanopore sequencing.</title>
        <authorList>
            <person name="Crits-Christoph A."/>
            <person name="Kang S.C."/>
            <person name="Lee H."/>
            <person name="Ostrov N."/>
        </authorList>
    </citation>
    <scope>NUCLEOTIDE SEQUENCE [LARGE SCALE GENOMIC DNA]</scope>
    <source>
        <strain evidence="3 5">ATCC 23090</strain>
    </source>
</reference>
<dbReference type="Pfam" id="PF12697">
    <property type="entry name" value="Abhydrolase_6"/>
    <property type="match status" value="1"/>
</dbReference>
<evidence type="ECO:0000313" key="4">
    <source>
        <dbReference type="Proteomes" id="UP000183788"/>
    </source>
</evidence>
<dbReference type="GO" id="GO:0016020">
    <property type="term" value="C:membrane"/>
    <property type="evidence" value="ECO:0007669"/>
    <property type="project" value="TreeGrafter"/>
</dbReference>
<dbReference type="STRING" id="1004.SAMN05661012_00497"/>
<dbReference type="GO" id="GO:0016787">
    <property type="term" value="F:hydrolase activity"/>
    <property type="evidence" value="ECO:0007669"/>
    <property type="project" value="UniProtKB-KW"/>
</dbReference>
<keyword evidence="3" id="KW-0378">Hydrolase</keyword>
<protein>
    <submittedName>
        <fullName evidence="3">Alpha/beta hydrolase</fullName>
    </submittedName>
    <submittedName>
        <fullName evidence="2">Pimeloyl-ACP methyl ester carboxylesterase</fullName>
    </submittedName>
</protein>
<dbReference type="InterPro" id="IPR050266">
    <property type="entry name" value="AB_hydrolase_sf"/>
</dbReference>